<dbReference type="Proteomes" id="UP000037035">
    <property type="component" value="Unassembled WGS sequence"/>
</dbReference>
<gene>
    <name evidence="1" type="ORF">VP01_835g7</name>
</gene>
<accession>A0A0L6UBP0</accession>
<protein>
    <submittedName>
        <fullName evidence="1">Uncharacterized protein</fullName>
    </submittedName>
</protein>
<keyword evidence="2" id="KW-1185">Reference proteome</keyword>
<comment type="caution">
    <text evidence="1">The sequence shown here is derived from an EMBL/GenBank/DDBJ whole genome shotgun (WGS) entry which is preliminary data.</text>
</comment>
<dbReference type="EMBL" id="LAVV01013893">
    <property type="protein sequence ID" value="KNZ45230.1"/>
    <property type="molecule type" value="Genomic_DNA"/>
</dbReference>
<evidence type="ECO:0000313" key="1">
    <source>
        <dbReference type="EMBL" id="KNZ45230.1"/>
    </source>
</evidence>
<name>A0A0L6UBP0_9BASI</name>
<sequence>MVGQAIILNSVHKSLEDELTLHKSFHNTFVNLKMRFSSICQSVQLVTFMALGDLKPEAFVNTVVYGAEMCDLVLDLNNMHCEFTAGKILGIFLQLNLCE</sequence>
<reference evidence="1 2" key="1">
    <citation type="submission" date="2015-08" db="EMBL/GenBank/DDBJ databases">
        <title>Next Generation Sequencing and Analysis of the Genome of Puccinia sorghi L Schw, the Causal Agent of Maize Common Rust.</title>
        <authorList>
            <person name="Rochi L."/>
            <person name="Burguener G."/>
            <person name="Darino M."/>
            <person name="Turjanski A."/>
            <person name="Kreff E."/>
            <person name="Dieguez M.J."/>
            <person name="Sacco F."/>
        </authorList>
    </citation>
    <scope>NUCLEOTIDE SEQUENCE [LARGE SCALE GENOMIC DNA]</scope>
    <source>
        <strain evidence="1 2">RO10H11247</strain>
    </source>
</reference>
<evidence type="ECO:0000313" key="2">
    <source>
        <dbReference type="Proteomes" id="UP000037035"/>
    </source>
</evidence>
<organism evidence="1 2">
    <name type="scientific">Puccinia sorghi</name>
    <dbReference type="NCBI Taxonomy" id="27349"/>
    <lineage>
        <taxon>Eukaryota</taxon>
        <taxon>Fungi</taxon>
        <taxon>Dikarya</taxon>
        <taxon>Basidiomycota</taxon>
        <taxon>Pucciniomycotina</taxon>
        <taxon>Pucciniomycetes</taxon>
        <taxon>Pucciniales</taxon>
        <taxon>Pucciniaceae</taxon>
        <taxon>Puccinia</taxon>
    </lineage>
</organism>
<dbReference type="VEuPathDB" id="FungiDB:VP01_835g7"/>
<dbReference type="AlphaFoldDB" id="A0A0L6UBP0"/>
<proteinExistence type="predicted"/>